<accession>A0A1D1V7E4</accession>
<sequence length="65" mass="7324">MKVRFSAMGISKCKVDLIAYDNNTVIELKVFAHHVDTKAFFAFPSYGDSGIPKACLNAQRMLRKE</sequence>
<dbReference type="AlphaFoldDB" id="A0A1D1V7E4"/>
<comment type="caution">
    <text evidence="1">The sequence shown here is derived from an EMBL/GenBank/DDBJ whole genome shotgun (WGS) entry which is preliminary data.</text>
</comment>
<proteinExistence type="predicted"/>
<evidence type="ECO:0000313" key="2">
    <source>
        <dbReference type="Proteomes" id="UP000186922"/>
    </source>
</evidence>
<gene>
    <name evidence="1" type="primary">RvY_08209-1</name>
    <name evidence="1" type="synonym">RvY_08209.1</name>
    <name evidence="1" type="ORF">RvY_08209</name>
</gene>
<dbReference type="EMBL" id="BDGG01000003">
    <property type="protein sequence ID" value="GAU96830.1"/>
    <property type="molecule type" value="Genomic_DNA"/>
</dbReference>
<dbReference type="Proteomes" id="UP000186922">
    <property type="component" value="Unassembled WGS sequence"/>
</dbReference>
<reference evidence="1 2" key="1">
    <citation type="journal article" date="2016" name="Nat. Commun.">
        <title>Extremotolerant tardigrade genome and improved radiotolerance of human cultured cells by tardigrade-unique protein.</title>
        <authorList>
            <person name="Hashimoto T."/>
            <person name="Horikawa D.D."/>
            <person name="Saito Y."/>
            <person name="Kuwahara H."/>
            <person name="Kozuka-Hata H."/>
            <person name="Shin-I T."/>
            <person name="Minakuchi Y."/>
            <person name="Ohishi K."/>
            <person name="Motoyama A."/>
            <person name="Aizu T."/>
            <person name="Enomoto A."/>
            <person name="Kondo K."/>
            <person name="Tanaka S."/>
            <person name="Hara Y."/>
            <person name="Koshikawa S."/>
            <person name="Sagara H."/>
            <person name="Miura T."/>
            <person name="Yokobori S."/>
            <person name="Miyagawa K."/>
            <person name="Suzuki Y."/>
            <person name="Kubo T."/>
            <person name="Oyama M."/>
            <person name="Kohara Y."/>
            <person name="Fujiyama A."/>
            <person name="Arakawa K."/>
            <person name="Katayama T."/>
            <person name="Toyoda A."/>
            <person name="Kunieda T."/>
        </authorList>
    </citation>
    <scope>NUCLEOTIDE SEQUENCE [LARGE SCALE GENOMIC DNA]</scope>
    <source>
        <strain evidence="1 2">YOKOZUNA-1</strain>
    </source>
</reference>
<protein>
    <submittedName>
        <fullName evidence="1">Uncharacterized protein</fullName>
    </submittedName>
</protein>
<evidence type="ECO:0000313" key="1">
    <source>
        <dbReference type="EMBL" id="GAU96830.1"/>
    </source>
</evidence>
<organism evidence="1 2">
    <name type="scientific">Ramazzottius varieornatus</name>
    <name type="common">Water bear</name>
    <name type="synonym">Tardigrade</name>
    <dbReference type="NCBI Taxonomy" id="947166"/>
    <lineage>
        <taxon>Eukaryota</taxon>
        <taxon>Metazoa</taxon>
        <taxon>Ecdysozoa</taxon>
        <taxon>Tardigrada</taxon>
        <taxon>Eutardigrada</taxon>
        <taxon>Parachela</taxon>
        <taxon>Hypsibioidea</taxon>
        <taxon>Ramazzottiidae</taxon>
        <taxon>Ramazzottius</taxon>
    </lineage>
</organism>
<keyword evidence="2" id="KW-1185">Reference proteome</keyword>
<name>A0A1D1V7E4_RAMVA</name>